<protein>
    <submittedName>
        <fullName evidence="3">Uncharacterized protein</fullName>
    </submittedName>
</protein>
<evidence type="ECO:0000313" key="3">
    <source>
        <dbReference type="EnsemblMetazoa" id="CJA43009.1"/>
    </source>
</evidence>
<evidence type="ECO:0000313" key="4">
    <source>
        <dbReference type="Proteomes" id="UP000005237"/>
    </source>
</evidence>
<organism evidence="3 4">
    <name type="scientific">Caenorhabditis japonica</name>
    <dbReference type="NCBI Taxonomy" id="281687"/>
    <lineage>
        <taxon>Eukaryota</taxon>
        <taxon>Metazoa</taxon>
        <taxon>Ecdysozoa</taxon>
        <taxon>Nematoda</taxon>
        <taxon>Chromadorea</taxon>
        <taxon>Rhabditida</taxon>
        <taxon>Rhabditina</taxon>
        <taxon>Rhabditomorpha</taxon>
        <taxon>Rhabditoidea</taxon>
        <taxon>Rhabditidae</taxon>
        <taxon>Peloderinae</taxon>
        <taxon>Caenorhabditis</taxon>
    </lineage>
</organism>
<feature type="region of interest" description="Disordered" evidence="1">
    <location>
        <begin position="54"/>
        <end position="97"/>
    </location>
</feature>
<evidence type="ECO:0000256" key="1">
    <source>
        <dbReference type="SAM" id="MobiDB-lite"/>
    </source>
</evidence>
<keyword evidence="2" id="KW-0732">Signal</keyword>
<proteinExistence type="predicted"/>
<dbReference type="EnsemblMetazoa" id="CJA43009.1">
    <property type="protein sequence ID" value="CJA43009.1"/>
    <property type="gene ID" value="WBGene00218857"/>
</dbReference>
<reference evidence="3" key="2">
    <citation type="submission" date="2022-06" db="UniProtKB">
        <authorList>
            <consortium name="EnsemblMetazoa"/>
        </authorList>
    </citation>
    <scope>IDENTIFICATION</scope>
    <source>
        <strain evidence="3">DF5081</strain>
    </source>
</reference>
<dbReference type="AlphaFoldDB" id="A0A8R1ITN4"/>
<name>A0A8R1ITN4_CAEJA</name>
<keyword evidence="4" id="KW-1185">Reference proteome</keyword>
<accession>A0A8R1ITN4</accession>
<feature type="chain" id="PRO_5035805414" evidence="2">
    <location>
        <begin position="28"/>
        <end position="97"/>
    </location>
</feature>
<dbReference type="Proteomes" id="UP000005237">
    <property type="component" value="Unassembled WGS sequence"/>
</dbReference>
<evidence type="ECO:0000256" key="2">
    <source>
        <dbReference type="SAM" id="SignalP"/>
    </source>
</evidence>
<feature type="signal peptide" evidence="2">
    <location>
        <begin position="1"/>
        <end position="27"/>
    </location>
</feature>
<reference evidence="4" key="1">
    <citation type="submission" date="2010-08" db="EMBL/GenBank/DDBJ databases">
        <authorList>
            <consortium name="Caenorhabditis japonica Sequencing Consortium"/>
            <person name="Wilson R.K."/>
        </authorList>
    </citation>
    <scope>NUCLEOTIDE SEQUENCE [LARGE SCALE GENOMIC DNA]</scope>
    <source>
        <strain evidence="4">DF5081</strain>
    </source>
</reference>
<sequence length="97" mass="11575">MGHFRPHQIHLRHVILFLFLFNLKVREIYHSLVGWQICAFEWQVKAASTFEISGEGGRHRWRPRRQRPLPSRETAPAAAAFERSGDGGRCRWRQRRR</sequence>